<dbReference type="InterPro" id="IPR001810">
    <property type="entry name" value="F-box_dom"/>
</dbReference>
<evidence type="ECO:0000313" key="4">
    <source>
        <dbReference type="Proteomes" id="UP000077266"/>
    </source>
</evidence>
<dbReference type="InParanoid" id="A0A165LRA5"/>
<dbReference type="AlphaFoldDB" id="A0A165LRA5"/>
<feature type="region of interest" description="Disordered" evidence="1">
    <location>
        <begin position="226"/>
        <end position="253"/>
    </location>
</feature>
<protein>
    <recommendedName>
        <fullName evidence="2">F-box domain-containing protein</fullName>
    </recommendedName>
</protein>
<dbReference type="OrthoDB" id="3023006at2759"/>
<reference evidence="3 4" key="1">
    <citation type="journal article" date="2016" name="Mol. Biol. Evol.">
        <title>Comparative Genomics of Early-Diverging Mushroom-Forming Fungi Provides Insights into the Origins of Lignocellulose Decay Capabilities.</title>
        <authorList>
            <person name="Nagy L.G."/>
            <person name="Riley R."/>
            <person name="Tritt A."/>
            <person name="Adam C."/>
            <person name="Daum C."/>
            <person name="Floudas D."/>
            <person name="Sun H."/>
            <person name="Yadav J.S."/>
            <person name="Pangilinan J."/>
            <person name="Larsson K.H."/>
            <person name="Matsuura K."/>
            <person name="Barry K."/>
            <person name="Labutti K."/>
            <person name="Kuo R."/>
            <person name="Ohm R.A."/>
            <person name="Bhattacharya S.S."/>
            <person name="Shirouzu T."/>
            <person name="Yoshinaga Y."/>
            <person name="Martin F.M."/>
            <person name="Grigoriev I.V."/>
            <person name="Hibbett D.S."/>
        </authorList>
    </citation>
    <scope>NUCLEOTIDE SEQUENCE [LARGE SCALE GENOMIC DNA]</scope>
    <source>
        <strain evidence="3 4">HHB12029</strain>
    </source>
</reference>
<evidence type="ECO:0000313" key="3">
    <source>
        <dbReference type="EMBL" id="KZV98211.1"/>
    </source>
</evidence>
<evidence type="ECO:0000256" key="1">
    <source>
        <dbReference type="SAM" id="MobiDB-lite"/>
    </source>
</evidence>
<feature type="domain" description="F-box" evidence="2">
    <location>
        <begin position="5"/>
        <end position="57"/>
    </location>
</feature>
<feature type="compositionally biased region" description="Low complexity" evidence="1">
    <location>
        <begin position="243"/>
        <end position="253"/>
    </location>
</feature>
<dbReference type="EMBL" id="KV425921">
    <property type="protein sequence ID" value="KZV98211.1"/>
    <property type="molecule type" value="Genomic_DNA"/>
</dbReference>
<gene>
    <name evidence="3" type="ORF">EXIGLDRAFT_321520</name>
</gene>
<name>A0A165LRA5_EXIGL</name>
<keyword evidence="4" id="KW-1185">Reference proteome</keyword>
<dbReference type="Pfam" id="PF12937">
    <property type="entry name" value="F-box-like"/>
    <property type="match status" value="1"/>
</dbReference>
<dbReference type="SUPFAM" id="SSF81383">
    <property type="entry name" value="F-box domain"/>
    <property type="match status" value="1"/>
</dbReference>
<organism evidence="3 4">
    <name type="scientific">Exidia glandulosa HHB12029</name>
    <dbReference type="NCBI Taxonomy" id="1314781"/>
    <lineage>
        <taxon>Eukaryota</taxon>
        <taxon>Fungi</taxon>
        <taxon>Dikarya</taxon>
        <taxon>Basidiomycota</taxon>
        <taxon>Agaricomycotina</taxon>
        <taxon>Agaricomycetes</taxon>
        <taxon>Auriculariales</taxon>
        <taxon>Exidiaceae</taxon>
        <taxon>Exidia</taxon>
    </lineage>
</organism>
<dbReference type="Gene3D" id="1.20.1280.50">
    <property type="match status" value="1"/>
</dbReference>
<proteinExistence type="predicted"/>
<dbReference type="Proteomes" id="UP000077266">
    <property type="component" value="Unassembled WGS sequence"/>
</dbReference>
<accession>A0A165LRA5</accession>
<dbReference type="CDD" id="cd09917">
    <property type="entry name" value="F-box_SF"/>
    <property type="match status" value="1"/>
</dbReference>
<dbReference type="InterPro" id="IPR036047">
    <property type="entry name" value="F-box-like_dom_sf"/>
</dbReference>
<evidence type="ECO:0000259" key="2">
    <source>
        <dbReference type="Pfam" id="PF12937"/>
    </source>
</evidence>
<sequence length="324" mass="36886">MCAKITDLPPELLACIMLRTRTLDYGDWLRPQLACSHVCRHWRAVALSEPGLWSRVVYSNSGKGKPEVVDFVLERTGPAVPLSMQLSLSAFDDLYDWKHWTSTPYHRRLPPNSCARGARTCVKPCFRSWSASYPSLAELNGSTWLLMETGGLSRTFSLLPPDASCPCFDTSSWNSAPIALYAPTFTARRPAWFYSGQRCRTLNRRFAAPIPALRGLDPIVHEHRRSRRARCVQPDPAAQISEASRSQYPSSRRRYYASATTSRALEGLVRACRRREHTRDRPARQLHVCRDRRHLSTSSSAIMELLQHTLRRPRSRTLGAYTTR</sequence>